<sequence length="146" mass="15682">MLDPLSVLLTRMAKKFIQIILQTFNDKATIGHACSRCWDHGGVFSAFELGILEIEVVKGNNTGYFSLYAAVHEPRKRAIDGEVALVGVGDDGGEGDLLATGDLHGERESVGDGGREVEGEEGGVLKGETELGSAEDDPYEEDKEED</sequence>
<organism evidence="2 3">
    <name type="scientific">Phaseolus angularis</name>
    <name type="common">Azuki bean</name>
    <name type="synonym">Vigna angularis</name>
    <dbReference type="NCBI Taxonomy" id="3914"/>
    <lineage>
        <taxon>Eukaryota</taxon>
        <taxon>Viridiplantae</taxon>
        <taxon>Streptophyta</taxon>
        <taxon>Embryophyta</taxon>
        <taxon>Tracheophyta</taxon>
        <taxon>Spermatophyta</taxon>
        <taxon>Magnoliopsida</taxon>
        <taxon>eudicotyledons</taxon>
        <taxon>Gunneridae</taxon>
        <taxon>Pentapetalae</taxon>
        <taxon>rosids</taxon>
        <taxon>fabids</taxon>
        <taxon>Fabales</taxon>
        <taxon>Fabaceae</taxon>
        <taxon>Papilionoideae</taxon>
        <taxon>50 kb inversion clade</taxon>
        <taxon>NPAAA clade</taxon>
        <taxon>indigoferoid/millettioid clade</taxon>
        <taxon>Phaseoleae</taxon>
        <taxon>Vigna</taxon>
    </lineage>
</organism>
<proteinExistence type="predicted"/>
<feature type="compositionally biased region" description="Acidic residues" evidence="1">
    <location>
        <begin position="133"/>
        <end position="146"/>
    </location>
</feature>
<dbReference type="AlphaFoldDB" id="A0A0L9VRP8"/>
<evidence type="ECO:0000256" key="1">
    <source>
        <dbReference type="SAM" id="MobiDB-lite"/>
    </source>
</evidence>
<feature type="region of interest" description="Disordered" evidence="1">
    <location>
        <begin position="91"/>
        <end position="146"/>
    </location>
</feature>
<evidence type="ECO:0000313" key="3">
    <source>
        <dbReference type="Proteomes" id="UP000053144"/>
    </source>
</evidence>
<dbReference type="Proteomes" id="UP000053144">
    <property type="component" value="Chromosome 11"/>
</dbReference>
<dbReference type="EMBL" id="CM003381">
    <property type="protein sequence ID" value="KOM57745.1"/>
    <property type="molecule type" value="Genomic_DNA"/>
</dbReference>
<protein>
    <submittedName>
        <fullName evidence="2">Uncharacterized protein</fullName>
    </submittedName>
</protein>
<dbReference type="Gramene" id="KOM57745">
    <property type="protein sequence ID" value="KOM57745"/>
    <property type="gene ID" value="LR48_Vigan11g077800"/>
</dbReference>
<feature type="compositionally biased region" description="Basic and acidic residues" evidence="1">
    <location>
        <begin position="103"/>
        <end position="117"/>
    </location>
</feature>
<reference evidence="3" key="1">
    <citation type="journal article" date="2015" name="Proc. Natl. Acad. Sci. U.S.A.">
        <title>Genome sequencing of adzuki bean (Vigna angularis) provides insight into high starch and low fat accumulation and domestication.</title>
        <authorList>
            <person name="Yang K."/>
            <person name="Tian Z."/>
            <person name="Chen C."/>
            <person name="Luo L."/>
            <person name="Zhao B."/>
            <person name="Wang Z."/>
            <person name="Yu L."/>
            <person name="Li Y."/>
            <person name="Sun Y."/>
            <person name="Li W."/>
            <person name="Chen Y."/>
            <person name="Li Y."/>
            <person name="Zhang Y."/>
            <person name="Ai D."/>
            <person name="Zhao J."/>
            <person name="Shang C."/>
            <person name="Ma Y."/>
            <person name="Wu B."/>
            <person name="Wang M."/>
            <person name="Gao L."/>
            <person name="Sun D."/>
            <person name="Zhang P."/>
            <person name="Guo F."/>
            <person name="Wang W."/>
            <person name="Li Y."/>
            <person name="Wang J."/>
            <person name="Varshney R.K."/>
            <person name="Wang J."/>
            <person name="Ling H.Q."/>
            <person name="Wan P."/>
        </authorList>
    </citation>
    <scope>NUCLEOTIDE SEQUENCE</scope>
    <source>
        <strain evidence="3">cv. Jingnong 6</strain>
    </source>
</reference>
<name>A0A0L9VRP8_PHAAN</name>
<accession>A0A0L9VRP8</accession>
<evidence type="ECO:0000313" key="2">
    <source>
        <dbReference type="EMBL" id="KOM57745.1"/>
    </source>
</evidence>
<gene>
    <name evidence="2" type="ORF">LR48_Vigan11g077800</name>
</gene>